<organism evidence="1 2">
    <name type="scientific">Triticum urartu</name>
    <name type="common">Red wild einkorn</name>
    <name type="synonym">Crithodium urartu</name>
    <dbReference type="NCBI Taxonomy" id="4572"/>
    <lineage>
        <taxon>Eukaryota</taxon>
        <taxon>Viridiplantae</taxon>
        <taxon>Streptophyta</taxon>
        <taxon>Embryophyta</taxon>
        <taxon>Tracheophyta</taxon>
        <taxon>Spermatophyta</taxon>
        <taxon>Magnoliopsida</taxon>
        <taxon>Liliopsida</taxon>
        <taxon>Poales</taxon>
        <taxon>Poaceae</taxon>
        <taxon>BOP clade</taxon>
        <taxon>Pooideae</taxon>
        <taxon>Triticodae</taxon>
        <taxon>Triticeae</taxon>
        <taxon>Triticinae</taxon>
        <taxon>Triticum</taxon>
    </lineage>
</organism>
<proteinExistence type="predicted"/>
<sequence>MPRDKRRPRGLNEVQYATKRVLRSSSISKVESVNSTETGECAGDTVQRTTGSSIALSDGKTKISDNLAAVNASKTDERHLSEDLISQAAASNFKPTVVSLASFEGDTMLVECTGVCIECPDPNSARFLTSLSLCTSSDGRRMASDNFRIEVSFPNGVLDGQLVYYDSYYGIAVVSTQHVPVCEVDHRLVLNHDEALKSSSEVVALWCSSSSDKLMAKSGQLIGPLDGTVHKLMFSTCKITTAGIGGPLIDIDGNFVGMNYYSQMGDCSQKVITPCLPRNLILKCMEHSGILRLETKQEGDGTIGGSTGTREICKSSTHGNFYQEGFFTMNPDHEKYVKETAKSYGYPLPDLLQANMYMVNTFEENFVKDTWTKLGKDVASKMSESVVPLASFNGNARFFACTGVFIGIITCRLKYAF</sequence>
<evidence type="ECO:0000313" key="1">
    <source>
        <dbReference type="EnsemblPlants" id="TuG1812G0100002554.01.T02"/>
    </source>
</evidence>
<dbReference type="Gramene" id="TuG1812G0100002554.01.T02">
    <property type="protein sequence ID" value="TuG1812G0100002554.01.T02"/>
    <property type="gene ID" value="TuG1812G0100002554.01"/>
</dbReference>
<name>A0A8R7P7E1_TRIUA</name>
<dbReference type="PANTHER" id="PTHR18868:SF37">
    <property type="entry name" value="OS07G0665300 PROTEIN"/>
    <property type="match status" value="1"/>
</dbReference>
<evidence type="ECO:0000313" key="2">
    <source>
        <dbReference type="Proteomes" id="UP000015106"/>
    </source>
</evidence>
<dbReference type="SUPFAM" id="SSF50494">
    <property type="entry name" value="Trypsin-like serine proteases"/>
    <property type="match status" value="1"/>
</dbReference>
<reference evidence="1" key="3">
    <citation type="submission" date="2022-06" db="UniProtKB">
        <authorList>
            <consortium name="EnsemblPlants"/>
        </authorList>
    </citation>
    <scope>IDENTIFICATION</scope>
</reference>
<protein>
    <submittedName>
        <fullName evidence="1">Uncharacterized protein</fullName>
    </submittedName>
</protein>
<accession>A0A8R7P7E1</accession>
<dbReference type="Proteomes" id="UP000015106">
    <property type="component" value="Chromosome 1"/>
</dbReference>
<dbReference type="AlphaFoldDB" id="A0A8R7P7E1"/>
<reference evidence="2" key="1">
    <citation type="journal article" date="2013" name="Nature">
        <title>Draft genome of the wheat A-genome progenitor Triticum urartu.</title>
        <authorList>
            <person name="Ling H.Q."/>
            <person name="Zhao S."/>
            <person name="Liu D."/>
            <person name="Wang J."/>
            <person name="Sun H."/>
            <person name="Zhang C."/>
            <person name="Fan H."/>
            <person name="Li D."/>
            <person name="Dong L."/>
            <person name="Tao Y."/>
            <person name="Gao C."/>
            <person name="Wu H."/>
            <person name="Li Y."/>
            <person name="Cui Y."/>
            <person name="Guo X."/>
            <person name="Zheng S."/>
            <person name="Wang B."/>
            <person name="Yu K."/>
            <person name="Liang Q."/>
            <person name="Yang W."/>
            <person name="Lou X."/>
            <person name="Chen J."/>
            <person name="Feng M."/>
            <person name="Jian J."/>
            <person name="Zhang X."/>
            <person name="Luo G."/>
            <person name="Jiang Y."/>
            <person name="Liu J."/>
            <person name="Wang Z."/>
            <person name="Sha Y."/>
            <person name="Zhang B."/>
            <person name="Wu H."/>
            <person name="Tang D."/>
            <person name="Shen Q."/>
            <person name="Xue P."/>
            <person name="Zou S."/>
            <person name="Wang X."/>
            <person name="Liu X."/>
            <person name="Wang F."/>
            <person name="Yang Y."/>
            <person name="An X."/>
            <person name="Dong Z."/>
            <person name="Zhang K."/>
            <person name="Zhang X."/>
            <person name="Luo M.C."/>
            <person name="Dvorak J."/>
            <person name="Tong Y."/>
            <person name="Wang J."/>
            <person name="Yang H."/>
            <person name="Li Z."/>
            <person name="Wang D."/>
            <person name="Zhang A."/>
            <person name="Wang J."/>
        </authorList>
    </citation>
    <scope>NUCLEOTIDE SEQUENCE</scope>
    <source>
        <strain evidence="2">cv. G1812</strain>
    </source>
</reference>
<reference evidence="1" key="2">
    <citation type="submission" date="2018-03" db="EMBL/GenBank/DDBJ databases">
        <title>The Triticum urartu genome reveals the dynamic nature of wheat genome evolution.</title>
        <authorList>
            <person name="Ling H."/>
            <person name="Ma B."/>
            <person name="Shi X."/>
            <person name="Liu H."/>
            <person name="Dong L."/>
            <person name="Sun H."/>
            <person name="Cao Y."/>
            <person name="Gao Q."/>
            <person name="Zheng S."/>
            <person name="Li Y."/>
            <person name="Yu Y."/>
            <person name="Du H."/>
            <person name="Qi M."/>
            <person name="Li Y."/>
            <person name="Yu H."/>
            <person name="Cui Y."/>
            <person name="Wang N."/>
            <person name="Chen C."/>
            <person name="Wu H."/>
            <person name="Zhao Y."/>
            <person name="Zhang J."/>
            <person name="Li Y."/>
            <person name="Zhou W."/>
            <person name="Zhang B."/>
            <person name="Hu W."/>
            <person name="Eijk M."/>
            <person name="Tang J."/>
            <person name="Witsenboer H."/>
            <person name="Zhao S."/>
            <person name="Li Z."/>
            <person name="Zhang A."/>
            <person name="Wang D."/>
            <person name="Liang C."/>
        </authorList>
    </citation>
    <scope>NUCLEOTIDE SEQUENCE [LARGE SCALE GENOMIC DNA]</scope>
    <source>
        <strain evidence="1">cv. G1812</strain>
    </source>
</reference>
<dbReference type="Gramene" id="TuG1812G0100002554.01.T03">
    <property type="protein sequence ID" value="TuG1812G0100002554.01.T03"/>
    <property type="gene ID" value="TuG1812G0100002554.01"/>
</dbReference>
<dbReference type="EnsemblPlants" id="TuG1812G0100002554.01.T03">
    <property type="protein sequence ID" value="TuG1812G0100002554.01.T03"/>
    <property type="gene ID" value="TuG1812G0100002554.01"/>
</dbReference>
<dbReference type="EnsemblPlants" id="TuG1812G0100002554.01.T02">
    <property type="protein sequence ID" value="TuG1812G0100002554.01.T02"/>
    <property type="gene ID" value="TuG1812G0100002554.01"/>
</dbReference>
<keyword evidence="2" id="KW-1185">Reference proteome</keyword>
<dbReference type="PANTHER" id="PTHR18868">
    <property type="entry name" value="OS07G0665300 PROTEIN-RELATED"/>
    <property type="match status" value="1"/>
</dbReference>
<dbReference type="InterPro" id="IPR009003">
    <property type="entry name" value="Peptidase_S1_PA"/>
</dbReference>